<evidence type="ECO:0000256" key="1">
    <source>
        <dbReference type="SAM" id="MobiDB-lite"/>
    </source>
</evidence>
<proteinExistence type="predicted"/>
<sequence>MGFQDLFAQNVSGNIMPFFAPLQEFELHTLENQPEAMDIIYDRTRDLVATSGNAALMSITDKPSIASVKAQQMIQAARVDYLTRQYENFLNEMLENNFGLKYKWEVHLWGDIFNIREDIKILREQVVSGLEGFLPKLLSANDMSIEDYVASQNYLKAYDIKVIKVNDTEMTEKAQKQALTVAKTKTTTTTTKSSSESDIKNSVGRPKLSDSEIENDNTAASADAGTNVSDIKEFSNSFHQESLDV</sequence>
<dbReference type="EMBL" id="BK015225">
    <property type="protein sequence ID" value="DAD96871.1"/>
    <property type="molecule type" value="Genomic_DNA"/>
</dbReference>
<name>A0A8S5NR69_9CAUD</name>
<feature type="compositionally biased region" description="Polar residues" evidence="1">
    <location>
        <begin position="216"/>
        <end position="226"/>
    </location>
</feature>
<evidence type="ECO:0008006" key="3">
    <source>
        <dbReference type="Google" id="ProtNLM"/>
    </source>
</evidence>
<reference evidence="2" key="1">
    <citation type="journal article" date="2021" name="Proc. Natl. Acad. Sci. U.S.A.">
        <title>A Catalog of Tens of Thousands of Viruses from Human Metagenomes Reveals Hidden Associations with Chronic Diseases.</title>
        <authorList>
            <person name="Tisza M.J."/>
            <person name="Buck C.B."/>
        </authorList>
    </citation>
    <scope>NUCLEOTIDE SEQUENCE</scope>
    <source>
        <strain evidence="2">Ct5op20</strain>
    </source>
</reference>
<organism evidence="2">
    <name type="scientific">Siphoviridae sp. ct5op20</name>
    <dbReference type="NCBI Taxonomy" id="2826295"/>
    <lineage>
        <taxon>Viruses</taxon>
        <taxon>Duplodnaviria</taxon>
        <taxon>Heunggongvirae</taxon>
        <taxon>Uroviricota</taxon>
        <taxon>Caudoviricetes</taxon>
    </lineage>
</organism>
<protein>
    <recommendedName>
        <fullName evidence="3">Portal protein</fullName>
    </recommendedName>
</protein>
<evidence type="ECO:0000313" key="2">
    <source>
        <dbReference type="EMBL" id="DAD96871.1"/>
    </source>
</evidence>
<feature type="compositionally biased region" description="Low complexity" evidence="1">
    <location>
        <begin position="183"/>
        <end position="194"/>
    </location>
</feature>
<feature type="region of interest" description="Disordered" evidence="1">
    <location>
        <begin position="180"/>
        <end position="226"/>
    </location>
</feature>
<accession>A0A8S5NR69</accession>